<evidence type="ECO:0000259" key="6">
    <source>
        <dbReference type="PROSITE" id="PS50109"/>
    </source>
</evidence>
<evidence type="ECO:0000259" key="7">
    <source>
        <dbReference type="PROSITE" id="PS50113"/>
    </source>
</evidence>
<dbReference type="OrthoDB" id="9124519at2"/>
<dbReference type="InterPro" id="IPR004358">
    <property type="entry name" value="Sig_transdc_His_kin-like_C"/>
</dbReference>
<dbReference type="EC" id="2.7.13.3" evidence="2"/>
<organism evidence="8 9">
    <name type="scientific">Chitinophaga parva</name>
    <dbReference type="NCBI Taxonomy" id="2169414"/>
    <lineage>
        <taxon>Bacteria</taxon>
        <taxon>Pseudomonadati</taxon>
        <taxon>Bacteroidota</taxon>
        <taxon>Chitinophagia</taxon>
        <taxon>Chitinophagales</taxon>
        <taxon>Chitinophagaceae</taxon>
        <taxon>Chitinophaga</taxon>
    </lineage>
</organism>
<dbReference type="SUPFAM" id="SSF55874">
    <property type="entry name" value="ATPase domain of HSP90 chaperone/DNA topoisomerase II/histidine kinase"/>
    <property type="match status" value="1"/>
</dbReference>
<sequence length="510" mass="57699">MKHLATEPLLQATLNAYPHAALISSLDGRILAANNQTVGLFGKPLQQAMEQNLLVPGLLGEWTIQAIREHLQATTDKANIQFTIHGVTPALTPLLISARSFIPNAKDAPGLLWTFQVLPKTADGMKAADVNNLLALIQTTETLLQFGSFSWDPRTRESIWSEGLYRILGYENAAACPEKPSAEFFLRFPDPSFAPALYETLDRARKEKQGYEAEYDIIDIHGKRKHLVSKGMYCTDEKTGEEKMLGVIRDITEMKRLERERDKYVLDLARSNKELEQFAYVASHDLQEPLRKILTFSDRLQVKFKDVLGADGAQYIERMTNAAGNMRRLIDDLLQLSRVATRDIPLEKVDLNTTIQHVLNDLEIPIRETGALIRAAHLPEIQGRSIQLEQLFINIIGNALKFRHHERTPDIHLSARALTHEEKLKYLLDEHHTWYRIQVKDNGIGFEQTYAERIFEVFQRLHGKSDYPGTGLGLSICKKIVERHRGAILAEGIPGEGASFFILLPAMQNI</sequence>
<proteinExistence type="predicted"/>
<accession>A0A2T7BE17</accession>
<dbReference type="PROSITE" id="PS50109">
    <property type="entry name" value="HIS_KIN"/>
    <property type="match status" value="1"/>
</dbReference>
<evidence type="ECO:0000256" key="5">
    <source>
        <dbReference type="ARBA" id="ARBA00022777"/>
    </source>
</evidence>
<comment type="caution">
    <text evidence="8">The sequence shown here is derived from an EMBL/GenBank/DDBJ whole genome shotgun (WGS) entry which is preliminary data.</text>
</comment>
<dbReference type="InterPro" id="IPR000700">
    <property type="entry name" value="PAS-assoc_C"/>
</dbReference>
<keyword evidence="5" id="KW-0418">Kinase</keyword>
<feature type="domain" description="PAC" evidence="7">
    <location>
        <begin position="211"/>
        <end position="263"/>
    </location>
</feature>
<evidence type="ECO:0000313" key="8">
    <source>
        <dbReference type="EMBL" id="PUZ23270.1"/>
    </source>
</evidence>
<dbReference type="InterPro" id="IPR003594">
    <property type="entry name" value="HATPase_dom"/>
</dbReference>
<dbReference type="SUPFAM" id="SSF47384">
    <property type="entry name" value="Homodimeric domain of signal transducing histidine kinase"/>
    <property type="match status" value="1"/>
</dbReference>
<feature type="domain" description="Histidine kinase" evidence="6">
    <location>
        <begin position="281"/>
        <end position="508"/>
    </location>
</feature>
<dbReference type="AlphaFoldDB" id="A0A2T7BE17"/>
<evidence type="ECO:0000256" key="3">
    <source>
        <dbReference type="ARBA" id="ARBA00022553"/>
    </source>
</evidence>
<dbReference type="CDD" id="cd00082">
    <property type="entry name" value="HisKA"/>
    <property type="match status" value="1"/>
</dbReference>
<dbReference type="GO" id="GO:0000155">
    <property type="term" value="F:phosphorelay sensor kinase activity"/>
    <property type="evidence" value="ECO:0007669"/>
    <property type="project" value="InterPro"/>
</dbReference>
<dbReference type="PRINTS" id="PR00344">
    <property type="entry name" value="BCTRLSENSOR"/>
</dbReference>
<dbReference type="Gene3D" id="3.30.565.10">
    <property type="entry name" value="Histidine kinase-like ATPase, C-terminal domain"/>
    <property type="match status" value="1"/>
</dbReference>
<dbReference type="RefSeq" id="WP_108689014.1">
    <property type="nucleotide sequence ID" value="NZ_QCYK01000003.1"/>
</dbReference>
<gene>
    <name evidence="8" type="ORF">DCC81_23035</name>
</gene>
<dbReference type="SUPFAM" id="SSF55785">
    <property type="entry name" value="PYP-like sensor domain (PAS domain)"/>
    <property type="match status" value="2"/>
</dbReference>
<dbReference type="Pfam" id="PF02518">
    <property type="entry name" value="HATPase_c"/>
    <property type="match status" value="1"/>
</dbReference>
<dbReference type="EMBL" id="QCYK01000003">
    <property type="protein sequence ID" value="PUZ23270.1"/>
    <property type="molecule type" value="Genomic_DNA"/>
</dbReference>
<keyword evidence="9" id="KW-1185">Reference proteome</keyword>
<comment type="catalytic activity">
    <reaction evidence="1">
        <text>ATP + protein L-histidine = ADP + protein N-phospho-L-histidine.</text>
        <dbReference type="EC" id="2.7.13.3"/>
    </reaction>
</comment>
<evidence type="ECO:0000256" key="4">
    <source>
        <dbReference type="ARBA" id="ARBA00022679"/>
    </source>
</evidence>
<evidence type="ECO:0000256" key="1">
    <source>
        <dbReference type="ARBA" id="ARBA00000085"/>
    </source>
</evidence>
<dbReference type="PANTHER" id="PTHR43304:SF1">
    <property type="entry name" value="PAC DOMAIN-CONTAINING PROTEIN"/>
    <property type="match status" value="1"/>
</dbReference>
<dbReference type="PROSITE" id="PS50113">
    <property type="entry name" value="PAC"/>
    <property type="match status" value="1"/>
</dbReference>
<dbReference type="InterPro" id="IPR035965">
    <property type="entry name" value="PAS-like_dom_sf"/>
</dbReference>
<protein>
    <recommendedName>
        <fullName evidence="2">histidine kinase</fullName>
        <ecNumber evidence="2">2.7.13.3</ecNumber>
    </recommendedName>
</protein>
<dbReference type="InterPro" id="IPR003661">
    <property type="entry name" value="HisK_dim/P_dom"/>
</dbReference>
<dbReference type="SMART" id="SM00388">
    <property type="entry name" value="HisKA"/>
    <property type="match status" value="1"/>
</dbReference>
<dbReference type="InterPro" id="IPR036890">
    <property type="entry name" value="HATPase_C_sf"/>
</dbReference>
<name>A0A2T7BE17_9BACT</name>
<dbReference type="Proteomes" id="UP000244450">
    <property type="component" value="Unassembled WGS sequence"/>
</dbReference>
<dbReference type="Gene3D" id="3.30.450.20">
    <property type="entry name" value="PAS domain"/>
    <property type="match status" value="1"/>
</dbReference>
<dbReference type="InterPro" id="IPR036097">
    <property type="entry name" value="HisK_dim/P_sf"/>
</dbReference>
<dbReference type="InterPro" id="IPR052162">
    <property type="entry name" value="Sensor_kinase/Photoreceptor"/>
</dbReference>
<dbReference type="Pfam" id="PF00512">
    <property type="entry name" value="HisKA"/>
    <property type="match status" value="1"/>
</dbReference>
<keyword evidence="4" id="KW-0808">Transferase</keyword>
<dbReference type="InterPro" id="IPR005467">
    <property type="entry name" value="His_kinase_dom"/>
</dbReference>
<dbReference type="Gene3D" id="1.10.287.130">
    <property type="match status" value="1"/>
</dbReference>
<evidence type="ECO:0000313" key="9">
    <source>
        <dbReference type="Proteomes" id="UP000244450"/>
    </source>
</evidence>
<evidence type="ECO:0000256" key="2">
    <source>
        <dbReference type="ARBA" id="ARBA00012438"/>
    </source>
</evidence>
<dbReference type="PANTHER" id="PTHR43304">
    <property type="entry name" value="PHYTOCHROME-LIKE PROTEIN CPH1"/>
    <property type="match status" value="1"/>
</dbReference>
<dbReference type="SMART" id="SM00387">
    <property type="entry name" value="HATPase_c"/>
    <property type="match status" value="1"/>
</dbReference>
<reference evidence="8 9" key="1">
    <citation type="submission" date="2018-04" db="EMBL/GenBank/DDBJ databases">
        <title>Chitinophaga fuyangensis sp. nov., isolated from soil in a chemical factory.</title>
        <authorList>
            <person name="Chen K."/>
        </authorList>
    </citation>
    <scope>NUCLEOTIDE SEQUENCE [LARGE SCALE GENOMIC DNA]</scope>
    <source>
        <strain evidence="8 9">LY-1</strain>
    </source>
</reference>
<keyword evidence="3" id="KW-0597">Phosphoprotein</keyword>